<name>A0A167WF06_9HYPO</name>
<dbReference type="AlphaFoldDB" id="A0A167WF06"/>
<dbReference type="PANTHER" id="PTHR36839:SF1">
    <property type="entry name" value="METALLO-BETA-LACTAMASE FAMILY PROTEIN (AFU_ORTHOLOGUE AFUA_5G12770)"/>
    <property type="match status" value="1"/>
</dbReference>
<proteinExistence type="predicted"/>
<dbReference type="EMBL" id="AZGY01000028">
    <property type="protein sequence ID" value="KZZ88761.1"/>
    <property type="molecule type" value="Genomic_DNA"/>
</dbReference>
<gene>
    <name evidence="1" type="ORF">AAL_07962</name>
</gene>
<dbReference type="PANTHER" id="PTHR36839">
    <property type="entry name" value="METALLO-BETA-LACTAMASE FAMILY PROTEIN (AFU_ORTHOLOGUE AFUA_5G12770)"/>
    <property type="match status" value="1"/>
</dbReference>
<reference evidence="1 2" key="1">
    <citation type="journal article" date="2016" name="Genome Biol. Evol.">
        <title>Divergent and convergent evolution of fungal pathogenicity.</title>
        <authorList>
            <person name="Shang Y."/>
            <person name="Xiao G."/>
            <person name="Zheng P."/>
            <person name="Cen K."/>
            <person name="Zhan S."/>
            <person name="Wang C."/>
        </authorList>
    </citation>
    <scope>NUCLEOTIDE SEQUENCE [LARGE SCALE GENOMIC DNA]</scope>
    <source>
        <strain evidence="1 2">RCEF 2490</strain>
    </source>
</reference>
<dbReference type="STRING" id="1081109.A0A167WF06"/>
<sequence length="349" mass="38221">MTFVPEPFDISSQADHLICTACGTQFPSSNASLLRTCFICDDPRQFVPPAGQAFTTHDALSREHHNVFTPYEADRRFISITTVPKFAIGQRAIMLRTSAGNILWDCITLLDPETIARITALGGIQAIVISHPHYYTTHVQWARAFRCPVYLAAEDMSWVTTTSTHQIPLTRTETRILRHDSAANLSTMTGTSAIEPITTGGATANLSPALAIKLGGHFPGSLVLLYDNHLFIADTLVTTPSGLGNWSIDATGAPRTSRPAGLNSFAFMWSIPNQIPLGVDEVARMWAVLKRYHFRATHGAFLGTEIEDAGVKKKVLQSMQIQARYMGCTGHGIMAETVNERRDGDHNAV</sequence>
<dbReference type="Gene3D" id="3.60.15.10">
    <property type="entry name" value="Ribonuclease Z/Hydroxyacylglutathione hydrolase-like"/>
    <property type="match status" value="1"/>
</dbReference>
<comment type="caution">
    <text evidence="1">The sequence shown here is derived from an EMBL/GenBank/DDBJ whole genome shotgun (WGS) entry which is preliminary data.</text>
</comment>
<dbReference type="OrthoDB" id="17458at2759"/>
<accession>A0A167WF06</accession>
<organism evidence="1 2">
    <name type="scientific">Moelleriella libera RCEF 2490</name>
    <dbReference type="NCBI Taxonomy" id="1081109"/>
    <lineage>
        <taxon>Eukaryota</taxon>
        <taxon>Fungi</taxon>
        <taxon>Dikarya</taxon>
        <taxon>Ascomycota</taxon>
        <taxon>Pezizomycotina</taxon>
        <taxon>Sordariomycetes</taxon>
        <taxon>Hypocreomycetidae</taxon>
        <taxon>Hypocreales</taxon>
        <taxon>Clavicipitaceae</taxon>
        <taxon>Moelleriella</taxon>
    </lineage>
</organism>
<evidence type="ECO:0000313" key="2">
    <source>
        <dbReference type="Proteomes" id="UP000078544"/>
    </source>
</evidence>
<evidence type="ECO:0000313" key="1">
    <source>
        <dbReference type="EMBL" id="KZZ88761.1"/>
    </source>
</evidence>
<dbReference type="InterPro" id="IPR036866">
    <property type="entry name" value="RibonucZ/Hydroxyglut_hydro"/>
</dbReference>
<dbReference type="Proteomes" id="UP000078544">
    <property type="component" value="Unassembled WGS sequence"/>
</dbReference>
<protein>
    <submittedName>
        <fullName evidence="1">Metallo-beta-lactamase family protein</fullName>
    </submittedName>
</protein>
<dbReference type="SUPFAM" id="SSF56281">
    <property type="entry name" value="Metallo-hydrolase/oxidoreductase"/>
    <property type="match status" value="1"/>
</dbReference>
<keyword evidence="2" id="KW-1185">Reference proteome</keyword>